<feature type="domain" description="SH3b" evidence="3">
    <location>
        <begin position="45"/>
        <end position="110"/>
    </location>
</feature>
<evidence type="ECO:0000256" key="2">
    <source>
        <dbReference type="SAM" id="SignalP"/>
    </source>
</evidence>
<dbReference type="Gene3D" id="3.40.33.10">
    <property type="entry name" value="CAP"/>
    <property type="match status" value="1"/>
</dbReference>
<dbReference type="PROSITE" id="PS51257">
    <property type="entry name" value="PROKAR_LIPOPROTEIN"/>
    <property type="match status" value="1"/>
</dbReference>
<proteinExistence type="predicted"/>
<dbReference type="PROSITE" id="PS51781">
    <property type="entry name" value="SH3B"/>
    <property type="match status" value="1"/>
</dbReference>
<name>R1CM14_9FIRM</name>
<evidence type="ECO:0000313" key="4">
    <source>
        <dbReference type="EMBL" id="EOC99750.1"/>
    </source>
</evidence>
<dbReference type="InterPro" id="IPR014044">
    <property type="entry name" value="CAP_dom"/>
</dbReference>
<evidence type="ECO:0000259" key="3">
    <source>
        <dbReference type="PROSITE" id="PS51781"/>
    </source>
</evidence>
<dbReference type="SUPFAM" id="SSF50044">
    <property type="entry name" value="SH3-domain"/>
    <property type="match status" value="1"/>
</dbReference>
<protein>
    <recommendedName>
        <fullName evidence="3">SH3b domain-containing protein</fullName>
    </recommendedName>
</protein>
<dbReference type="InterPro" id="IPR014258">
    <property type="entry name" value="CAP_domain_YkwD-like"/>
</dbReference>
<sequence length="313" mass="35820">MSKKILIVILTLVMLAGCASPQEKPNEQPQDKNMKTMESSIYGTEEVKNIRVLVNNLNVRAGNGTQFPTIGKFNKNDEVKVLGKLPNWYIVQLPNNRVGCVADNYCKPIVKEGEVRQKQRQEGENQINQSAPNQAQNQQGNEGMNGETDRQQNMGMNRETDQQQNMGMNRETDQQRNEVTPARSLTQNEQNMVNLINEERRKRNLQPLKVDLELTKLARMKSQDMVDNNYFSHYSPTYGSPFDMMKTYGIDYLYAGENIAANSSVERAHTSLMNSQGHRENILKREFTHVGIGIVRSDKYGYMFTQMFISKPK</sequence>
<gene>
    <name evidence="4" type="ORF">L21TH_2228</name>
</gene>
<dbReference type="PANTHER" id="PTHR31157:SF1">
    <property type="entry name" value="SCP DOMAIN-CONTAINING PROTEIN"/>
    <property type="match status" value="1"/>
</dbReference>
<dbReference type="Pfam" id="PF00188">
    <property type="entry name" value="CAP"/>
    <property type="match status" value="1"/>
</dbReference>
<dbReference type="Proteomes" id="UP000013378">
    <property type="component" value="Unassembled WGS sequence"/>
</dbReference>
<dbReference type="CDD" id="cd05379">
    <property type="entry name" value="CAP_bacterial"/>
    <property type="match status" value="1"/>
</dbReference>
<accession>R1CM14</accession>
<feature type="chain" id="PRO_5004357458" description="SH3b domain-containing protein" evidence="2">
    <location>
        <begin position="22"/>
        <end position="313"/>
    </location>
</feature>
<dbReference type="InterPro" id="IPR003646">
    <property type="entry name" value="SH3-like_bac-type"/>
</dbReference>
<comment type="caution">
    <text evidence="4">The sequence shown here is derived from an EMBL/GenBank/DDBJ whole genome shotgun (WGS) entry which is preliminary data.</text>
</comment>
<dbReference type="Gene3D" id="2.30.30.40">
    <property type="entry name" value="SH3 Domains"/>
    <property type="match status" value="1"/>
</dbReference>
<organism evidence="4 5">
    <name type="scientific">Caldisalinibacter kiritimatiensis</name>
    <dbReference type="NCBI Taxonomy" id="1304284"/>
    <lineage>
        <taxon>Bacteria</taxon>
        <taxon>Bacillati</taxon>
        <taxon>Bacillota</taxon>
        <taxon>Tissierellia</taxon>
        <taxon>Tissierellales</taxon>
        <taxon>Thermohalobacteraceae</taxon>
        <taxon>Caldisalinibacter</taxon>
    </lineage>
</organism>
<dbReference type="RefSeq" id="WP_006316113.1">
    <property type="nucleotide sequence ID" value="NZ_ARZA01000245.1"/>
</dbReference>
<dbReference type="AlphaFoldDB" id="R1CM14"/>
<dbReference type="PATRIC" id="fig|1304284.3.peg.2182"/>
<dbReference type="NCBIfam" id="TIGR02909">
    <property type="entry name" value="spore_YkwD"/>
    <property type="match status" value="1"/>
</dbReference>
<dbReference type="InterPro" id="IPR036028">
    <property type="entry name" value="SH3-like_dom_sf"/>
</dbReference>
<keyword evidence="2" id="KW-0732">Signal</keyword>
<feature type="signal peptide" evidence="2">
    <location>
        <begin position="1"/>
        <end position="21"/>
    </location>
</feature>
<keyword evidence="5" id="KW-1185">Reference proteome</keyword>
<dbReference type="InterPro" id="IPR035940">
    <property type="entry name" value="CAP_sf"/>
</dbReference>
<dbReference type="PANTHER" id="PTHR31157">
    <property type="entry name" value="SCP DOMAIN-CONTAINING PROTEIN"/>
    <property type="match status" value="1"/>
</dbReference>
<reference evidence="4 5" key="1">
    <citation type="journal article" date="2015" name="Geomicrobiol. J.">
        <title>Caldisalinibacter kiritimatiensis gen. nov., sp. nov., a moderately thermohalophilic thiosulfate-reducing bacterium from a hypersaline microbial mat.</title>
        <authorList>
            <person name="Ben Hania W."/>
            <person name="Joseph M."/>
            <person name="Fiebig A."/>
            <person name="Bunk B."/>
            <person name="Klenk H.-P."/>
            <person name="Fardeau M.-L."/>
            <person name="Spring S."/>
        </authorList>
    </citation>
    <scope>NUCLEOTIDE SEQUENCE [LARGE SCALE GENOMIC DNA]</scope>
    <source>
        <strain evidence="4 5">L21-TH-D2</strain>
    </source>
</reference>
<dbReference type="SMART" id="SM00287">
    <property type="entry name" value="SH3b"/>
    <property type="match status" value="1"/>
</dbReference>
<evidence type="ECO:0000256" key="1">
    <source>
        <dbReference type="SAM" id="MobiDB-lite"/>
    </source>
</evidence>
<feature type="region of interest" description="Disordered" evidence="1">
    <location>
        <begin position="116"/>
        <end position="187"/>
    </location>
</feature>
<dbReference type="eggNOG" id="COG2340">
    <property type="taxonomic scope" value="Bacteria"/>
</dbReference>
<dbReference type="SUPFAM" id="SSF55797">
    <property type="entry name" value="PR-1-like"/>
    <property type="match status" value="1"/>
</dbReference>
<dbReference type="OrthoDB" id="9783944at2"/>
<feature type="compositionally biased region" description="Low complexity" evidence="1">
    <location>
        <begin position="125"/>
        <end position="146"/>
    </location>
</feature>
<dbReference type="STRING" id="1304284.L21TH_2228"/>
<dbReference type="EMBL" id="ARZA01000245">
    <property type="protein sequence ID" value="EOC99750.1"/>
    <property type="molecule type" value="Genomic_DNA"/>
</dbReference>
<evidence type="ECO:0000313" key="5">
    <source>
        <dbReference type="Proteomes" id="UP000013378"/>
    </source>
</evidence>
<dbReference type="Pfam" id="PF08239">
    <property type="entry name" value="SH3_3"/>
    <property type="match status" value="1"/>
</dbReference>